<feature type="region of interest" description="Disordered" evidence="4">
    <location>
        <begin position="458"/>
        <end position="514"/>
    </location>
</feature>
<evidence type="ECO:0000256" key="3">
    <source>
        <dbReference type="SAM" id="Coils"/>
    </source>
</evidence>
<feature type="domain" description="Chromo" evidence="5">
    <location>
        <begin position="408"/>
        <end position="467"/>
    </location>
</feature>
<dbReference type="OrthoDB" id="5376140at2759"/>
<feature type="domain" description="Chromo" evidence="5">
    <location>
        <begin position="515"/>
        <end position="574"/>
    </location>
</feature>
<feature type="compositionally biased region" description="Basic and acidic residues" evidence="4">
    <location>
        <begin position="483"/>
        <end position="492"/>
    </location>
</feature>
<proteinExistence type="predicted"/>
<reference evidence="6 7" key="1">
    <citation type="submission" date="2017-06" db="EMBL/GenBank/DDBJ databases">
        <title>Aedes aegypti genome working group (AGWG) sequencing and assembly.</title>
        <authorList>
            <consortium name="Aedes aegypti Genome Working Group (AGWG)"/>
            <person name="Matthews B.J."/>
        </authorList>
    </citation>
    <scope>NUCLEOTIDE SEQUENCE [LARGE SCALE GENOMIC DNA]</scope>
    <source>
        <strain evidence="6 7">LVP_AGWG</strain>
    </source>
</reference>
<dbReference type="InParanoid" id="A0A1S4G4Y5"/>
<dbReference type="InterPro" id="IPR023779">
    <property type="entry name" value="Chromodomain_CS"/>
</dbReference>
<keyword evidence="2" id="KW-0539">Nucleus</keyword>
<feature type="domain" description="Chromo" evidence="5">
    <location>
        <begin position="276"/>
        <end position="334"/>
    </location>
</feature>
<feature type="compositionally biased region" description="Basic and acidic residues" evidence="4">
    <location>
        <begin position="65"/>
        <end position="87"/>
    </location>
</feature>
<feature type="compositionally biased region" description="Basic and acidic residues" evidence="4">
    <location>
        <begin position="458"/>
        <end position="467"/>
    </location>
</feature>
<feature type="region of interest" description="Disordered" evidence="4">
    <location>
        <begin position="566"/>
        <end position="611"/>
    </location>
</feature>
<feature type="compositionally biased region" description="Basic and acidic residues" evidence="4">
    <location>
        <begin position="111"/>
        <end position="129"/>
    </location>
</feature>
<dbReference type="InterPro" id="IPR051219">
    <property type="entry name" value="Heterochromatin_chromo-domain"/>
</dbReference>
<dbReference type="PRINTS" id="PR00504">
    <property type="entry name" value="CHROMODOMAIN"/>
</dbReference>
<feature type="compositionally biased region" description="Basic and acidic residues" evidence="4">
    <location>
        <begin position="1"/>
        <end position="12"/>
    </location>
</feature>
<gene>
    <name evidence="6" type="primary">23687393</name>
</gene>
<name>A0A1S4G4Y5_AEDAE</name>
<dbReference type="PROSITE" id="PS50013">
    <property type="entry name" value="CHROMO_2"/>
    <property type="match status" value="5"/>
</dbReference>
<accession>A0A1S4G4Y5</accession>
<dbReference type="VEuPathDB" id="VectorBase:AAEL016973"/>
<feature type="compositionally biased region" description="Acidic residues" evidence="4">
    <location>
        <begin position="130"/>
        <end position="150"/>
    </location>
</feature>
<organism evidence="6 7">
    <name type="scientific">Aedes aegypti</name>
    <name type="common">Yellowfever mosquito</name>
    <name type="synonym">Culex aegypti</name>
    <dbReference type="NCBI Taxonomy" id="7159"/>
    <lineage>
        <taxon>Eukaryota</taxon>
        <taxon>Metazoa</taxon>
        <taxon>Ecdysozoa</taxon>
        <taxon>Arthropoda</taxon>
        <taxon>Hexapoda</taxon>
        <taxon>Insecta</taxon>
        <taxon>Pterygota</taxon>
        <taxon>Neoptera</taxon>
        <taxon>Endopterygota</taxon>
        <taxon>Diptera</taxon>
        <taxon>Nematocera</taxon>
        <taxon>Culicoidea</taxon>
        <taxon>Culicidae</taxon>
        <taxon>Culicinae</taxon>
        <taxon>Aedini</taxon>
        <taxon>Aedes</taxon>
        <taxon>Stegomyia</taxon>
    </lineage>
</organism>
<dbReference type="InterPro" id="IPR000953">
    <property type="entry name" value="Chromo/chromo_shadow_dom"/>
</dbReference>
<feature type="compositionally biased region" description="Basic and acidic residues" evidence="4">
    <location>
        <begin position="576"/>
        <end position="593"/>
    </location>
</feature>
<feature type="region of interest" description="Disordered" evidence="4">
    <location>
        <begin position="1"/>
        <end position="216"/>
    </location>
</feature>
<dbReference type="PANTHER" id="PTHR22812">
    <property type="entry name" value="CHROMOBOX PROTEIN"/>
    <property type="match status" value="1"/>
</dbReference>
<dbReference type="Gene3D" id="2.40.50.40">
    <property type="match status" value="5"/>
</dbReference>
<evidence type="ECO:0000259" key="5">
    <source>
        <dbReference type="PROSITE" id="PS50013"/>
    </source>
</evidence>
<feature type="compositionally biased region" description="Acidic residues" evidence="4">
    <location>
        <begin position="55"/>
        <end position="64"/>
    </location>
</feature>
<evidence type="ECO:0000256" key="2">
    <source>
        <dbReference type="ARBA" id="ARBA00023242"/>
    </source>
</evidence>
<feature type="compositionally biased region" description="Basic residues" evidence="4">
    <location>
        <begin position="99"/>
        <end position="110"/>
    </location>
</feature>
<evidence type="ECO:0000256" key="4">
    <source>
        <dbReference type="SAM" id="MobiDB-lite"/>
    </source>
</evidence>
<feature type="compositionally biased region" description="Basic residues" evidence="4">
    <location>
        <begin position="183"/>
        <end position="196"/>
    </location>
</feature>
<protein>
    <recommendedName>
        <fullName evidence="5">Chromo domain-containing protein</fullName>
    </recommendedName>
</protein>
<evidence type="ECO:0000313" key="6">
    <source>
        <dbReference type="EnsemblMetazoa" id="AAEL016973-PA"/>
    </source>
</evidence>
<evidence type="ECO:0000256" key="1">
    <source>
        <dbReference type="ARBA" id="ARBA00004123"/>
    </source>
</evidence>
<dbReference type="AlphaFoldDB" id="A0A1S4G4Y5"/>
<feature type="domain" description="Chromo" evidence="5">
    <location>
        <begin position="342"/>
        <end position="401"/>
    </location>
</feature>
<dbReference type="InterPro" id="IPR017984">
    <property type="entry name" value="Chromo_dom_subgr"/>
</dbReference>
<feature type="region of interest" description="Disordered" evidence="4">
    <location>
        <begin position="393"/>
        <end position="415"/>
    </location>
</feature>
<feature type="compositionally biased region" description="Acidic residues" evidence="4">
    <location>
        <begin position="201"/>
        <end position="216"/>
    </location>
</feature>
<dbReference type="SMART" id="SM00298">
    <property type="entry name" value="CHROMO"/>
    <property type="match status" value="5"/>
</dbReference>
<feature type="compositionally biased region" description="Acidic residues" evidence="4">
    <location>
        <begin position="398"/>
        <end position="412"/>
    </location>
</feature>
<sequence length="611" mass="70686">MRKENLKRKGDDAENGSDSEEQEKSPAAGEKEEDAEMQSANENTEENGDSKEPGTDDDFEDAETGDDKDAKKEDSEKDKDSGNGEEKEGGDEEDVPLKKNGRGKPKPGKKAVKETNGDSKTNGDDKGDAEGEEEEEQKEAVDGGEGEEAKEDGAGEDKDEADADGEPGSKKAKKDKQAAAKKKEVKKTKPKPAKKAKKEEGEEDEEKEEEEEYEVQDIVDHRKERGGKMVFRIRWKNYGAKDDTWEPEATLSCPEIIKRYKAKLKKAEEKEQEEEYEVQDIVDHRKERGKMVYRIRWKNFKAKDDTWEPESTLSCPEIIKRYKAKLKKEEEEEEDDEEEQEYEVQEIIDHRKERGGKMVYRIRWKNFGAKDDTWEPEATLSCPDIIKRYKAKLKKQEEEEEDDEEEEYEVQEIIDHRKERGGKMVYRIRWKNFGAKDDTWEPESTLSCPDIIKRYKAKIEKEEEAPPAKKGRPGPKSTPAKKGSFDRRDKSKVPPKKRVTREESEESEDDDDVEYEVERIIEAQYKRNGQREYLVRWKGFSAKDDTWEPEDNLHCKDLIAAFNEKHKSKKAPAKALRADRKQPERLNIVERGHKTSKRNAGKAPVNYYDGE</sequence>
<dbReference type="EnsemblMetazoa" id="AAEL016973-RA">
    <property type="protein sequence ID" value="AAEL016973-PA"/>
    <property type="gene ID" value="AAEL016973"/>
</dbReference>
<reference evidence="6" key="2">
    <citation type="submission" date="2021-02" db="UniProtKB">
        <authorList>
            <consortium name="EnsemblMetazoa"/>
        </authorList>
    </citation>
    <scope>IDENTIFICATION</scope>
    <source>
        <strain evidence="6">LVP_AGWG</strain>
    </source>
</reference>
<dbReference type="GO" id="GO:0005634">
    <property type="term" value="C:nucleus"/>
    <property type="evidence" value="ECO:0007669"/>
    <property type="project" value="UniProtKB-SubCell"/>
</dbReference>
<feature type="coiled-coil region" evidence="3">
    <location>
        <begin position="319"/>
        <end position="348"/>
    </location>
</feature>
<feature type="compositionally biased region" description="Acidic residues" evidence="4">
    <location>
        <begin position="503"/>
        <end position="514"/>
    </location>
</feature>
<dbReference type="GO" id="GO:0005694">
    <property type="term" value="C:chromosome"/>
    <property type="evidence" value="ECO:0007669"/>
    <property type="project" value="UniProtKB-ARBA"/>
</dbReference>
<evidence type="ECO:0000313" key="7">
    <source>
        <dbReference type="Proteomes" id="UP000008820"/>
    </source>
</evidence>
<dbReference type="Pfam" id="PF00385">
    <property type="entry name" value="Chromo"/>
    <property type="match status" value="5"/>
</dbReference>
<comment type="subcellular location">
    <subcellularLocation>
        <location evidence="1">Nucleus</location>
    </subcellularLocation>
</comment>
<feature type="domain" description="Chromo" evidence="5">
    <location>
        <begin position="213"/>
        <end position="272"/>
    </location>
</feature>
<keyword evidence="7" id="KW-1185">Reference proteome</keyword>
<dbReference type="CDD" id="cd00024">
    <property type="entry name" value="CD_CSD"/>
    <property type="match status" value="5"/>
</dbReference>
<dbReference type="PROSITE" id="PS00598">
    <property type="entry name" value="CHROMO_1"/>
    <property type="match status" value="4"/>
</dbReference>
<dbReference type="Proteomes" id="UP000008820">
    <property type="component" value="Chromosome 2"/>
</dbReference>
<dbReference type="InterPro" id="IPR016197">
    <property type="entry name" value="Chromo-like_dom_sf"/>
</dbReference>
<dbReference type="InterPro" id="IPR023780">
    <property type="entry name" value="Chromo_domain"/>
</dbReference>
<dbReference type="SUPFAM" id="SSF54160">
    <property type="entry name" value="Chromo domain-like"/>
    <property type="match status" value="5"/>
</dbReference>
<keyword evidence="3" id="KW-0175">Coiled coil</keyword>